<dbReference type="GO" id="GO:0034204">
    <property type="term" value="P:lipid translocation"/>
    <property type="evidence" value="ECO:0007669"/>
    <property type="project" value="TreeGrafter"/>
</dbReference>
<dbReference type="PANTHER" id="PTHR47019:SF1">
    <property type="entry name" value="LIPID II FLIPPASE MURJ"/>
    <property type="match status" value="1"/>
</dbReference>
<dbReference type="CDD" id="cd13123">
    <property type="entry name" value="MATE_MurJ_like"/>
    <property type="match status" value="1"/>
</dbReference>
<dbReference type="AlphaFoldDB" id="A0A382X355"/>
<evidence type="ECO:0008006" key="10">
    <source>
        <dbReference type="Google" id="ProtNLM"/>
    </source>
</evidence>
<keyword evidence="6 8" id="KW-1133">Transmembrane helix</keyword>
<keyword evidence="5" id="KW-0573">Peptidoglycan synthesis</keyword>
<gene>
    <name evidence="9" type="ORF">METZ01_LOCUS418133</name>
</gene>
<organism evidence="9">
    <name type="scientific">marine metagenome</name>
    <dbReference type="NCBI Taxonomy" id="408172"/>
    <lineage>
        <taxon>unclassified sequences</taxon>
        <taxon>metagenomes</taxon>
        <taxon>ecological metagenomes</taxon>
    </lineage>
</organism>
<dbReference type="Pfam" id="PF03023">
    <property type="entry name" value="MurJ"/>
    <property type="match status" value="1"/>
</dbReference>
<feature type="transmembrane region" description="Helical" evidence="8">
    <location>
        <begin position="141"/>
        <end position="160"/>
    </location>
</feature>
<evidence type="ECO:0000256" key="2">
    <source>
        <dbReference type="ARBA" id="ARBA00022475"/>
    </source>
</evidence>
<accession>A0A382X355</accession>
<comment type="subcellular location">
    <subcellularLocation>
        <location evidence="1">Cell membrane</location>
        <topology evidence="1">Multi-pass membrane protein</topology>
    </subcellularLocation>
</comment>
<dbReference type="PRINTS" id="PR01806">
    <property type="entry name" value="VIRFACTRMVIN"/>
</dbReference>
<keyword evidence="4" id="KW-0133">Cell shape</keyword>
<dbReference type="InterPro" id="IPR051050">
    <property type="entry name" value="Lipid_II_flippase_MurJ/MviN"/>
</dbReference>
<feature type="transmembrane region" description="Helical" evidence="8">
    <location>
        <begin position="238"/>
        <end position="264"/>
    </location>
</feature>
<protein>
    <recommendedName>
        <fullName evidence="10">Murein biosynthesis integral membrane protein MurJ</fullName>
    </recommendedName>
</protein>
<dbReference type="GO" id="GO:0015648">
    <property type="term" value="F:lipid-linked peptidoglycan transporter activity"/>
    <property type="evidence" value="ECO:0007669"/>
    <property type="project" value="TreeGrafter"/>
</dbReference>
<keyword evidence="2" id="KW-1003">Cell membrane</keyword>
<feature type="transmembrane region" description="Helical" evidence="8">
    <location>
        <begin position="167"/>
        <end position="188"/>
    </location>
</feature>
<dbReference type="GO" id="GO:0005886">
    <property type="term" value="C:plasma membrane"/>
    <property type="evidence" value="ECO:0007669"/>
    <property type="project" value="UniProtKB-SubCell"/>
</dbReference>
<evidence type="ECO:0000256" key="1">
    <source>
        <dbReference type="ARBA" id="ARBA00004651"/>
    </source>
</evidence>
<feature type="transmembrane region" description="Helical" evidence="8">
    <location>
        <begin position="194"/>
        <end position="217"/>
    </location>
</feature>
<reference evidence="9" key="1">
    <citation type="submission" date="2018-05" db="EMBL/GenBank/DDBJ databases">
        <authorList>
            <person name="Lanie J.A."/>
            <person name="Ng W.-L."/>
            <person name="Kazmierczak K.M."/>
            <person name="Andrzejewski T.M."/>
            <person name="Davidsen T.M."/>
            <person name="Wayne K.J."/>
            <person name="Tettelin H."/>
            <person name="Glass J.I."/>
            <person name="Rusch D."/>
            <person name="Podicherti R."/>
            <person name="Tsui H.-C.T."/>
            <person name="Winkler M.E."/>
        </authorList>
    </citation>
    <scope>NUCLEOTIDE SEQUENCE</scope>
</reference>
<evidence type="ECO:0000256" key="8">
    <source>
        <dbReference type="SAM" id="Phobius"/>
    </source>
</evidence>
<keyword evidence="7 8" id="KW-0472">Membrane</keyword>
<feature type="non-terminal residue" evidence="9">
    <location>
        <position position="273"/>
    </location>
</feature>
<evidence type="ECO:0000313" key="9">
    <source>
        <dbReference type="EMBL" id="SVD65279.1"/>
    </source>
</evidence>
<dbReference type="GO" id="GO:0009252">
    <property type="term" value="P:peptidoglycan biosynthetic process"/>
    <property type="evidence" value="ECO:0007669"/>
    <property type="project" value="UniProtKB-KW"/>
</dbReference>
<feature type="non-terminal residue" evidence="9">
    <location>
        <position position="1"/>
    </location>
</feature>
<sequence>QGTNEGDGLLKASGITGSMTMVSRVLGLTRDIVIARVFGTTDAADAFFLANKIPNFMRRLFAEGAFNQAFVPVLSEYRSKKSLADVQRLVNAVAGSLGGFLFLVSVIVVLGAPIIALPIAYGFNDEPAKFEWFVEMLRITFPYLLLISMTALCSSILNTYGRFAIPAFTPALLNISLIACSFLLAPYMREPELALAWGVLIAGFAQLLFQLPFLAQIHLVPKPKPSKLHEGVVRIKKLMLPALFGVSVAQINLLLDTLIASFLVSGSVSWLYF</sequence>
<evidence type="ECO:0000256" key="5">
    <source>
        <dbReference type="ARBA" id="ARBA00022984"/>
    </source>
</evidence>
<dbReference type="PANTHER" id="PTHR47019">
    <property type="entry name" value="LIPID II FLIPPASE MURJ"/>
    <property type="match status" value="1"/>
</dbReference>
<dbReference type="EMBL" id="UINC01164432">
    <property type="protein sequence ID" value="SVD65279.1"/>
    <property type="molecule type" value="Genomic_DNA"/>
</dbReference>
<keyword evidence="3 8" id="KW-0812">Transmembrane</keyword>
<name>A0A382X355_9ZZZZ</name>
<evidence type="ECO:0000256" key="6">
    <source>
        <dbReference type="ARBA" id="ARBA00022989"/>
    </source>
</evidence>
<dbReference type="NCBIfam" id="TIGR01695">
    <property type="entry name" value="murJ_mviN"/>
    <property type="match status" value="1"/>
</dbReference>
<evidence type="ECO:0000256" key="3">
    <source>
        <dbReference type="ARBA" id="ARBA00022692"/>
    </source>
</evidence>
<feature type="transmembrane region" description="Helical" evidence="8">
    <location>
        <begin position="89"/>
        <end position="121"/>
    </location>
</feature>
<proteinExistence type="predicted"/>
<evidence type="ECO:0000256" key="4">
    <source>
        <dbReference type="ARBA" id="ARBA00022960"/>
    </source>
</evidence>
<evidence type="ECO:0000256" key="7">
    <source>
        <dbReference type="ARBA" id="ARBA00023136"/>
    </source>
</evidence>
<dbReference type="GO" id="GO:0008360">
    <property type="term" value="P:regulation of cell shape"/>
    <property type="evidence" value="ECO:0007669"/>
    <property type="project" value="UniProtKB-KW"/>
</dbReference>
<dbReference type="InterPro" id="IPR004268">
    <property type="entry name" value="MurJ"/>
</dbReference>